<comment type="subcellular location">
    <subcellularLocation>
        <location evidence="1">Nucleus</location>
    </subcellularLocation>
</comment>
<feature type="domain" description="Transcription factor COE DNA-binding" evidence="3">
    <location>
        <begin position="158"/>
        <end position="241"/>
    </location>
</feature>
<dbReference type="InterPro" id="IPR038173">
    <property type="entry name" value="COE_DBD_sf"/>
</dbReference>
<keyword evidence="1" id="KW-0863">Zinc-finger</keyword>
<feature type="compositionally biased region" description="Polar residues" evidence="2">
    <location>
        <begin position="16"/>
        <end position="26"/>
    </location>
</feature>
<feature type="region of interest" description="Disordered" evidence="2">
    <location>
        <begin position="1"/>
        <end position="26"/>
    </location>
</feature>
<name>A0ABD2B2I3_VESSQ</name>
<protein>
    <submittedName>
        <fullName evidence="4">Transcription factor collier</fullName>
    </submittedName>
</protein>
<evidence type="ECO:0000259" key="3">
    <source>
        <dbReference type="Pfam" id="PF16422"/>
    </source>
</evidence>
<organism evidence="4 5">
    <name type="scientific">Vespula squamosa</name>
    <name type="common">Southern yellow jacket</name>
    <name type="synonym">Wasp</name>
    <dbReference type="NCBI Taxonomy" id="30214"/>
    <lineage>
        <taxon>Eukaryota</taxon>
        <taxon>Metazoa</taxon>
        <taxon>Ecdysozoa</taxon>
        <taxon>Arthropoda</taxon>
        <taxon>Hexapoda</taxon>
        <taxon>Insecta</taxon>
        <taxon>Pterygota</taxon>
        <taxon>Neoptera</taxon>
        <taxon>Endopterygota</taxon>
        <taxon>Hymenoptera</taxon>
        <taxon>Apocrita</taxon>
        <taxon>Aculeata</taxon>
        <taxon>Vespoidea</taxon>
        <taxon>Vespidae</taxon>
        <taxon>Vespinae</taxon>
        <taxon>Vespula</taxon>
    </lineage>
</organism>
<keyword evidence="5" id="KW-1185">Reference proteome</keyword>
<dbReference type="Proteomes" id="UP001607302">
    <property type="component" value="Unassembled WGS sequence"/>
</dbReference>
<dbReference type="Gene3D" id="2.60.40.3180">
    <property type="entry name" value="Transcription factor COE1, DNA-binding domain"/>
    <property type="match status" value="1"/>
</dbReference>
<proteinExistence type="inferred from homology"/>
<keyword evidence="1" id="KW-0862">Zinc</keyword>
<keyword evidence="1" id="KW-0217">Developmental protein</keyword>
<dbReference type="GO" id="GO:0008270">
    <property type="term" value="F:zinc ion binding"/>
    <property type="evidence" value="ECO:0007669"/>
    <property type="project" value="UniProtKB-KW"/>
</dbReference>
<accession>A0ABD2B2I3</accession>
<dbReference type="GO" id="GO:0003677">
    <property type="term" value="F:DNA binding"/>
    <property type="evidence" value="ECO:0007669"/>
    <property type="project" value="UniProtKB-KW"/>
</dbReference>
<dbReference type="AlphaFoldDB" id="A0ABD2B2I3"/>
<dbReference type="InterPro" id="IPR032200">
    <property type="entry name" value="COE_DBD"/>
</dbReference>
<sequence>MYTREHGTLDDPIVDLTSQNDHTRSSSAVVVRFEGDEEDDEDSETEIEEGRLLPQEIPYGFTTRSDEWSGLLPSSTIVGAGGSPWLGLGAAGGTGATTGGGSPVELEGHWGRKLYGASVAPPPPPPHHHPRAPLVFAPQDMRQILKEEPVPRAWPQPAIADNGTVGVAKAHFEKQPPSNLRKSNFFHFVIALYDRHDQPIEIERTSFMGFVEKDQESEGQKTNNGIQYSLHLLYSNDISRRTKKVGDLVKRLESIRKPSRVLKEVGEAVVVVGGGGREEAKGRGGGGGGGWFGSVGNEYVIAPFEATMTGHQHSTRTPGLLGPLKSSGTLVAAARNRDIFYVTASATRAKRFQLPF</sequence>
<keyword evidence="1" id="KW-0539">Nucleus</keyword>
<dbReference type="Pfam" id="PF16422">
    <property type="entry name" value="COE1_DBD"/>
    <property type="match status" value="1"/>
</dbReference>
<reference evidence="4 5" key="1">
    <citation type="journal article" date="2024" name="Ann. Entomol. Soc. Am.">
        <title>Genomic analyses of the southern and eastern yellowjacket wasps (Hymenoptera: Vespidae) reveal evolutionary signatures of social life.</title>
        <authorList>
            <person name="Catto M.A."/>
            <person name="Caine P.B."/>
            <person name="Orr S.E."/>
            <person name="Hunt B.G."/>
            <person name="Goodisman M.A.D."/>
        </authorList>
    </citation>
    <scope>NUCLEOTIDE SEQUENCE [LARGE SCALE GENOMIC DNA]</scope>
    <source>
        <strain evidence="4">233</strain>
        <tissue evidence="4">Head and thorax</tissue>
    </source>
</reference>
<dbReference type="PANTHER" id="PTHR10747">
    <property type="entry name" value="TRANSCRIPTION FACTOR COE FAMILY MEMBER"/>
    <property type="match status" value="1"/>
</dbReference>
<evidence type="ECO:0000313" key="4">
    <source>
        <dbReference type="EMBL" id="KAL2726908.1"/>
    </source>
</evidence>
<evidence type="ECO:0000313" key="5">
    <source>
        <dbReference type="Proteomes" id="UP001607302"/>
    </source>
</evidence>
<dbReference type="InterPro" id="IPR003523">
    <property type="entry name" value="Transcription_factor_COE"/>
</dbReference>
<dbReference type="EMBL" id="JAUDFV010000133">
    <property type="protein sequence ID" value="KAL2726908.1"/>
    <property type="molecule type" value="Genomic_DNA"/>
</dbReference>
<keyword evidence="1" id="KW-0238">DNA-binding</keyword>
<gene>
    <name evidence="4" type="ORF">V1478_007186</name>
</gene>
<keyword evidence="1" id="KW-0479">Metal-binding</keyword>
<keyword evidence="1" id="KW-0805">Transcription regulation</keyword>
<comment type="caution">
    <text evidence="4">The sequence shown here is derived from an EMBL/GenBank/DDBJ whole genome shotgun (WGS) entry which is preliminary data.</text>
</comment>
<dbReference type="GO" id="GO:0005634">
    <property type="term" value="C:nucleus"/>
    <property type="evidence" value="ECO:0007669"/>
    <property type="project" value="UniProtKB-SubCell"/>
</dbReference>
<evidence type="ECO:0000256" key="2">
    <source>
        <dbReference type="SAM" id="MobiDB-lite"/>
    </source>
</evidence>
<evidence type="ECO:0000256" key="1">
    <source>
        <dbReference type="RuleBase" id="RU004489"/>
    </source>
</evidence>
<keyword evidence="1" id="KW-0804">Transcription</keyword>
<comment type="similarity">
    <text evidence="1">Belongs to the COE family.</text>
</comment>